<sequence length="504" mass="55484">MSDLLSGITSLTKQIGNNIPYQIKKLGESVHTIVMNYTEAENLVYEATNEDPWGPTGPQMKEIANYTFQYDGFHQVTNLLWKRMLEDNKNAWRRVYKSLTLLNHLLFHGSERVIGNARDHMFQMRSLEQYKYVDERGRDQGLNVRHRVKVILDLLNDDDKLRAQRKKMKSDNKDRYQGYTSEDIRMGRGGAYNSTSMNSYSDEWKEDSSDSHRNKSSYDDSRDDYSSKEVNSFQFPDETRGSVSPELGIRQDPTPEEDFGDFAMAQTVSQPSPSAQTTGSVRSGALHIPALRPPTASVQAETKLSNSVDLLGLDAPTSTTSSLPFNFFDTPTQPQSSLVKPIPPPGDRVQPISKPGLDDDFFGATSANAFVADWAAASTLLNASEPRPHAEVVTFDAFTSAPVSSTTSATFSTVAHQPSGLDDTFAALGVSSQLPTRVNDSPAKSDASFSGKPANPTKIGSTWAGASGLIDLDNLASKSTPTKQGLSLNQMQMNKQASQNISPW</sequence>
<dbReference type="Pfam" id="PF01417">
    <property type="entry name" value="ENTH"/>
    <property type="match status" value="1"/>
</dbReference>
<accession>A0AAN8EV77</accession>
<dbReference type="InterPro" id="IPR013809">
    <property type="entry name" value="ENTH"/>
</dbReference>
<dbReference type="GO" id="GO:0005886">
    <property type="term" value="C:plasma membrane"/>
    <property type="evidence" value="ECO:0007669"/>
    <property type="project" value="TreeGrafter"/>
</dbReference>
<evidence type="ECO:0000259" key="2">
    <source>
        <dbReference type="PROSITE" id="PS50942"/>
    </source>
</evidence>
<dbReference type="Gene3D" id="1.25.40.90">
    <property type="match status" value="1"/>
</dbReference>
<dbReference type="InterPro" id="IPR008942">
    <property type="entry name" value="ENTH_VHS"/>
</dbReference>
<name>A0AAN8EV77_TRICO</name>
<dbReference type="AlphaFoldDB" id="A0AAN8EV77"/>
<feature type="region of interest" description="Disordered" evidence="1">
    <location>
        <begin position="164"/>
        <end position="259"/>
    </location>
</feature>
<evidence type="ECO:0000256" key="1">
    <source>
        <dbReference type="SAM" id="MobiDB-lite"/>
    </source>
</evidence>
<dbReference type="Proteomes" id="UP001331761">
    <property type="component" value="Unassembled WGS sequence"/>
</dbReference>
<dbReference type="SMART" id="SM00273">
    <property type="entry name" value="ENTH"/>
    <property type="match status" value="1"/>
</dbReference>
<dbReference type="EMBL" id="WIXE01020878">
    <property type="protein sequence ID" value="KAK5968886.1"/>
    <property type="molecule type" value="Genomic_DNA"/>
</dbReference>
<evidence type="ECO:0000313" key="3">
    <source>
        <dbReference type="EMBL" id="KAK5968886.1"/>
    </source>
</evidence>
<feature type="region of interest" description="Disordered" evidence="1">
    <location>
        <begin position="479"/>
        <end position="504"/>
    </location>
</feature>
<feature type="compositionally biased region" description="Basic and acidic residues" evidence="1">
    <location>
        <begin position="202"/>
        <end position="227"/>
    </location>
</feature>
<dbReference type="GO" id="GO:0030125">
    <property type="term" value="C:clathrin vesicle coat"/>
    <property type="evidence" value="ECO:0007669"/>
    <property type="project" value="TreeGrafter"/>
</dbReference>
<dbReference type="GO" id="GO:0005543">
    <property type="term" value="F:phospholipid binding"/>
    <property type="evidence" value="ECO:0007669"/>
    <property type="project" value="TreeGrafter"/>
</dbReference>
<feature type="compositionally biased region" description="Basic and acidic residues" evidence="1">
    <location>
        <begin position="169"/>
        <end position="186"/>
    </location>
</feature>
<organism evidence="3 4">
    <name type="scientific">Trichostrongylus colubriformis</name>
    <name type="common">Black scour worm</name>
    <dbReference type="NCBI Taxonomy" id="6319"/>
    <lineage>
        <taxon>Eukaryota</taxon>
        <taxon>Metazoa</taxon>
        <taxon>Ecdysozoa</taxon>
        <taxon>Nematoda</taxon>
        <taxon>Chromadorea</taxon>
        <taxon>Rhabditida</taxon>
        <taxon>Rhabditina</taxon>
        <taxon>Rhabditomorpha</taxon>
        <taxon>Strongyloidea</taxon>
        <taxon>Trichostrongylidae</taxon>
        <taxon>Trichostrongylus</taxon>
    </lineage>
</organism>
<dbReference type="PROSITE" id="PS50942">
    <property type="entry name" value="ENTH"/>
    <property type="match status" value="1"/>
</dbReference>
<feature type="compositionally biased region" description="Polar residues" evidence="1">
    <location>
        <begin position="192"/>
        <end position="201"/>
    </location>
</feature>
<dbReference type="PANTHER" id="PTHR12276:SF45">
    <property type="entry name" value="CLATHRIN INTERACTOR 1"/>
    <property type="match status" value="1"/>
</dbReference>
<feature type="domain" description="ENTH" evidence="2">
    <location>
        <begin position="32"/>
        <end position="165"/>
    </location>
</feature>
<reference evidence="3 4" key="1">
    <citation type="submission" date="2019-10" db="EMBL/GenBank/DDBJ databases">
        <title>Assembly and Annotation for the nematode Trichostrongylus colubriformis.</title>
        <authorList>
            <person name="Martin J."/>
        </authorList>
    </citation>
    <scope>NUCLEOTIDE SEQUENCE [LARGE SCALE GENOMIC DNA]</scope>
    <source>
        <strain evidence="3">G859</strain>
        <tissue evidence="3">Whole worm</tissue>
    </source>
</reference>
<dbReference type="GO" id="GO:0005768">
    <property type="term" value="C:endosome"/>
    <property type="evidence" value="ECO:0007669"/>
    <property type="project" value="TreeGrafter"/>
</dbReference>
<dbReference type="SUPFAM" id="SSF48464">
    <property type="entry name" value="ENTH/VHS domain"/>
    <property type="match status" value="1"/>
</dbReference>
<comment type="caution">
    <text evidence="3">The sequence shown here is derived from an EMBL/GenBank/DDBJ whole genome shotgun (WGS) entry which is preliminary data.</text>
</comment>
<dbReference type="FunFam" id="1.25.40.90:FF:000006">
    <property type="entry name" value="Clathrin interactor 1"/>
    <property type="match status" value="1"/>
</dbReference>
<dbReference type="GO" id="GO:0030276">
    <property type="term" value="F:clathrin binding"/>
    <property type="evidence" value="ECO:0007669"/>
    <property type="project" value="TreeGrafter"/>
</dbReference>
<keyword evidence="4" id="KW-1185">Reference proteome</keyword>
<dbReference type="PANTHER" id="PTHR12276">
    <property type="entry name" value="EPSIN/ENT-RELATED"/>
    <property type="match status" value="1"/>
</dbReference>
<evidence type="ECO:0000313" key="4">
    <source>
        <dbReference type="Proteomes" id="UP001331761"/>
    </source>
</evidence>
<proteinExistence type="predicted"/>
<feature type="region of interest" description="Disordered" evidence="1">
    <location>
        <begin position="435"/>
        <end position="457"/>
    </location>
</feature>
<gene>
    <name evidence="3" type="ORF">GCK32_004505</name>
</gene>
<dbReference type="GO" id="GO:0006897">
    <property type="term" value="P:endocytosis"/>
    <property type="evidence" value="ECO:0007669"/>
    <property type="project" value="TreeGrafter"/>
</dbReference>
<protein>
    <submittedName>
        <fullName evidence="3">ENTH domain-containing protein</fullName>
    </submittedName>
</protein>